<dbReference type="AlphaFoldDB" id="A0A3F3PIY8"/>
<gene>
    <name evidence="1" type="ORF">BDQ94DRAFT_124055</name>
</gene>
<dbReference type="EMBL" id="KZ852110">
    <property type="protein sequence ID" value="RDH26895.1"/>
    <property type="molecule type" value="Genomic_DNA"/>
</dbReference>
<reference evidence="1 2" key="1">
    <citation type="submission" date="2018-07" db="EMBL/GenBank/DDBJ databases">
        <title>The genomes of Aspergillus section Nigri reveals drivers in fungal speciation.</title>
        <authorList>
            <consortium name="DOE Joint Genome Institute"/>
            <person name="Vesth T.C."/>
            <person name="Nybo J."/>
            <person name="Theobald S."/>
            <person name="Brandl J."/>
            <person name="Frisvad J.C."/>
            <person name="Nielsen K.F."/>
            <person name="Lyhne E.K."/>
            <person name="Kogle M.E."/>
            <person name="Kuo A."/>
            <person name="Riley R."/>
            <person name="Clum A."/>
            <person name="Nolan M."/>
            <person name="Lipzen A."/>
            <person name="Salamov A."/>
            <person name="Henrissat B."/>
            <person name="Wiebenga A."/>
            <person name="De vries R.P."/>
            <person name="Grigoriev I.V."/>
            <person name="Mortensen U.H."/>
            <person name="Andersen M.R."/>
            <person name="Baker S.E."/>
        </authorList>
    </citation>
    <scope>NUCLEOTIDE SEQUENCE [LARGE SCALE GENOMIC DNA]</scope>
    <source>
        <strain evidence="1 2">CBS 139.54b</strain>
    </source>
</reference>
<organism evidence="1 2">
    <name type="scientific">Aspergillus welwitschiae</name>
    <dbReference type="NCBI Taxonomy" id="1341132"/>
    <lineage>
        <taxon>Eukaryota</taxon>
        <taxon>Fungi</taxon>
        <taxon>Dikarya</taxon>
        <taxon>Ascomycota</taxon>
        <taxon>Pezizomycotina</taxon>
        <taxon>Eurotiomycetes</taxon>
        <taxon>Eurotiomycetidae</taxon>
        <taxon>Eurotiales</taxon>
        <taxon>Aspergillaceae</taxon>
        <taxon>Aspergillus</taxon>
        <taxon>Aspergillus subgen. Circumdati</taxon>
    </lineage>
</organism>
<dbReference type="GeneID" id="38132180"/>
<dbReference type="Proteomes" id="UP000253729">
    <property type="component" value="Unassembled WGS sequence"/>
</dbReference>
<name>A0A3F3PIY8_9EURO</name>
<accession>A0A3F3PIY8</accession>
<protein>
    <submittedName>
        <fullName evidence="1">Uncharacterized protein</fullName>
    </submittedName>
</protein>
<evidence type="ECO:0000313" key="1">
    <source>
        <dbReference type="EMBL" id="RDH26895.1"/>
    </source>
</evidence>
<keyword evidence="2" id="KW-1185">Reference proteome</keyword>
<dbReference type="RefSeq" id="XP_026619917.1">
    <property type="nucleotide sequence ID" value="XM_026763824.1"/>
</dbReference>
<sequence>MKKPDPTVSDPTVRKKYGELGHSFVERLSRMLRDLNPAISLSFVPEQNCFHISGFPDMPLSECVKILSQVRSPYYYMKVKGESTHGIIIFQLVRNSSDLERELVRILSGTELELRESQHLQWERQRLQWVRQHRQRTLDTRTSAALQAQFHRLKAARR</sequence>
<proteinExistence type="predicted"/>
<evidence type="ECO:0000313" key="2">
    <source>
        <dbReference type="Proteomes" id="UP000253729"/>
    </source>
</evidence>